<organism evidence="4 5">
    <name type="scientific">Penicillium hordei</name>
    <dbReference type="NCBI Taxonomy" id="40994"/>
    <lineage>
        <taxon>Eukaryota</taxon>
        <taxon>Fungi</taxon>
        <taxon>Dikarya</taxon>
        <taxon>Ascomycota</taxon>
        <taxon>Pezizomycotina</taxon>
        <taxon>Eurotiomycetes</taxon>
        <taxon>Eurotiomycetidae</taxon>
        <taxon>Eurotiales</taxon>
        <taxon>Aspergillaceae</taxon>
        <taxon>Penicillium</taxon>
    </lineage>
</organism>
<dbReference type="SUPFAM" id="SSF50129">
    <property type="entry name" value="GroES-like"/>
    <property type="match status" value="1"/>
</dbReference>
<evidence type="ECO:0000256" key="2">
    <source>
        <dbReference type="ARBA" id="ARBA00023002"/>
    </source>
</evidence>
<dbReference type="RefSeq" id="XP_056759204.1">
    <property type="nucleotide sequence ID" value="XM_056894209.1"/>
</dbReference>
<dbReference type="PANTHER" id="PTHR45348:SF2">
    <property type="entry name" value="ZINC-TYPE ALCOHOL DEHYDROGENASE-LIKE PROTEIN C2E1P3.01"/>
    <property type="match status" value="1"/>
</dbReference>
<dbReference type="Pfam" id="PF08240">
    <property type="entry name" value="ADH_N"/>
    <property type="match status" value="1"/>
</dbReference>
<dbReference type="EMBL" id="JAQJAE010000001">
    <property type="protein sequence ID" value="KAJ5618037.1"/>
    <property type="molecule type" value="Genomic_DNA"/>
</dbReference>
<dbReference type="InterPro" id="IPR047122">
    <property type="entry name" value="Trans-enoyl_RdTase-like"/>
</dbReference>
<keyword evidence="5" id="KW-1185">Reference proteome</keyword>
<sequence length="193" mass="20651">MTSVNRAAWIPGKKVLSYKDGDSRHSSGQVVIKNTAVAIKPFDWVLQYASPALAGYIKNSFIFSADVAGEVVEVGPDVERFRVGDQVCGSTAAIAKRGQPSGRGSFPALYGNETEHFDADEQASILGLGLGTAAYSLFHPDYLGLDMPQIPAPTKAVEKSGLSRTVIITGPMSRRECGIPLLSFRIGKLDIVH</sequence>
<reference evidence="4" key="2">
    <citation type="submission" date="2023-01" db="EMBL/GenBank/DDBJ databases">
        <authorList>
            <person name="Petersen C."/>
        </authorList>
    </citation>
    <scope>NUCLEOTIDE SEQUENCE</scope>
    <source>
        <strain evidence="4">IBT 12815</strain>
    </source>
</reference>
<evidence type="ECO:0000259" key="3">
    <source>
        <dbReference type="Pfam" id="PF08240"/>
    </source>
</evidence>
<dbReference type="PANTHER" id="PTHR45348">
    <property type="entry name" value="HYPOTHETICAL OXIDOREDUCTASE (EUROFUNG)"/>
    <property type="match status" value="1"/>
</dbReference>
<dbReference type="GO" id="GO:0016651">
    <property type="term" value="F:oxidoreductase activity, acting on NAD(P)H"/>
    <property type="evidence" value="ECO:0007669"/>
    <property type="project" value="InterPro"/>
</dbReference>
<comment type="caution">
    <text evidence="4">The sequence shown here is derived from an EMBL/GenBank/DDBJ whole genome shotgun (WGS) entry which is preliminary data.</text>
</comment>
<dbReference type="Gene3D" id="3.40.50.720">
    <property type="entry name" value="NAD(P)-binding Rossmann-like Domain"/>
    <property type="match status" value="1"/>
</dbReference>
<dbReference type="Gene3D" id="3.90.180.10">
    <property type="entry name" value="Medium-chain alcohol dehydrogenases, catalytic domain"/>
    <property type="match status" value="1"/>
</dbReference>
<dbReference type="GeneID" id="81584451"/>
<dbReference type="InterPro" id="IPR011032">
    <property type="entry name" value="GroES-like_sf"/>
</dbReference>
<dbReference type="InterPro" id="IPR013154">
    <property type="entry name" value="ADH-like_N"/>
</dbReference>
<evidence type="ECO:0000256" key="1">
    <source>
        <dbReference type="ARBA" id="ARBA00008072"/>
    </source>
</evidence>
<evidence type="ECO:0000313" key="4">
    <source>
        <dbReference type="EMBL" id="KAJ5618037.1"/>
    </source>
</evidence>
<feature type="domain" description="Alcohol dehydrogenase-like N-terminal" evidence="3">
    <location>
        <begin position="27"/>
        <end position="105"/>
    </location>
</feature>
<evidence type="ECO:0000313" key="5">
    <source>
        <dbReference type="Proteomes" id="UP001213799"/>
    </source>
</evidence>
<protein>
    <recommendedName>
        <fullName evidence="3">Alcohol dehydrogenase-like N-terminal domain-containing protein</fullName>
    </recommendedName>
</protein>
<gene>
    <name evidence="4" type="ORF">N7537_003151</name>
</gene>
<name>A0AAD6H9G9_9EURO</name>
<dbReference type="AlphaFoldDB" id="A0AAD6H9G9"/>
<proteinExistence type="inferred from homology"/>
<accession>A0AAD6H9G9</accession>
<comment type="similarity">
    <text evidence="1">Belongs to the zinc-containing alcohol dehydrogenase family.</text>
</comment>
<keyword evidence="2" id="KW-0560">Oxidoreductase</keyword>
<dbReference type="Proteomes" id="UP001213799">
    <property type="component" value="Unassembled WGS sequence"/>
</dbReference>
<reference evidence="4" key="1">
    <citation type="journal article" date="2023" name="IMA Fungus">
        <title>Comparative genomic study of the Penicillium genus elucidates a diverse pangenome and 15 lateral gene transfer events.</title>
        <authorList>
            <person name="Petersen C."/>
            <person name="Sorensen T."/>
            <person name="Nielsen M.R."/>
            <person name="Sondergaard T.E."/>
            <person name="Sorensen J.L."/>
            <person name="Fitzpatrick D.A."/>
            <person name="Frisvad J.C."/>
            <person name="Nielsen K.L."/>
        </authorList>
    </citation>
    <scope>NUCLEOTIDE SEQUENCE</scope>
    <source>
        <strain evidence="4">IBT 12815</strain>
    </source>
</reference>